<accession>A0A1R2AVD8</accession>
<sequence length="178" mass="20873">MGEIVTNKEKLILKKFISAEDVRKSRFLLKKQLEKQKIVTPQKLQIGTKRINDLESQLVQEMSLREKRNQDRSSKLYNSIVLHHKVVKQLLEQESKIIRKPKRSFKKIDRLPYLRKIQAKLLESVQMSDSDSESESDEIEIMMPRIIIPKGYQILKLKSSFSPSPIKSKVYSHLSLNK</sequence>
<evidence type="ECO:0000313" key="2">
    <source>
        <dbReference type="Proteomes" id="UP000187209"/>
    </source>
</evidence>
<proteinExistence type="predicted"/>
<protein>
    <submittedName>
        <fullName evidence="1">Uncharacterized protein</fullName>
    </submittedName>
</protein>
<organism evidence="1 2">
    <name type="scientific">Stentor coeruleus</name>
    <dbReference type="NCBI Taxonomy" id="5963"/>
    <lineage>
        <taxon>Eukaryota</taxon>
        <taxon>Sar</taxon>
        <taxon>Alveolata</taxon>
        <taxon>Ciliophora</taxon>
        <taxon>Postciliodesmatophora</taxon>
        <taxon>Heterotrichea</taxon>
        <taxon>Heterotrichida</taxon>
        <taxon>Stentoridae</taxon>
        <taxon>Stentor</taxon>
    </lineage>
</organism>
<evidence type="ECO:0000313" key="1">
    <source>
        <dbReference type="EMBL" id="OMJ68478.1"/>
    </source>
</evidence>
<dbReference type="AlphaFoldDB" id="A0A1R2AVD8"/>
<keyword evidence="2" id="KW-1185">Reference proteome</keyword>
<dbReference type="Proteomes" id="UP000187209">
    <property type="component" value="Unassembled WGS sequence"/>
</dbReference>
<comment type="caution">
    <text evidence="1">The sequence shown here is derived from an EMBL/GenBank/DDBJ whole genome shotgun (WGS) entry which is preliminary data.</text>
</comment>
<reference evidence="1 2" key="1">
    <citation type="submission" date="2016-11" db="EMBL/GenBank/DDBJ databases">
        <title>The macronuclear genome of Stentor coeruleus: a giant cell with tiny introns.</title>
        <authorList>
            <person name="Slabodnick M."/>
            <person name="Ruby J.G."/>
            <person name="Reiff S.B."/>
            <person name="Swart E.C."/>
            <person name="Gosai S."/>
            <person name="Prabakaran S."/>
            <person name="Witkowska E."/>
            <person name="Larue G.E."/>
            <person name="Fisher S."/>
            <person name="Freeman R.M."/>
            <person name="Gunawardena J."/>
            <person name="Chu W."/>
            <person name="Stover N.A."/>
            <person name="Gregory B.D."/>
            <person name="Nowacki M."/>
            <person name="Derisi J."/>
            <person name="Roy S.W."/>
            <person name="Marshall W.F."/>
            <person name="Sood P."/>
        </authorList>
    </citation>
    <scope>NUCLEOTIDE SEQUENCE [LARGE SCALE GENOMIC DNA]</scope>
    <source>
        <strain evidence="1">WM001</strain>
    </source>
</reference>
<gene>
    <name evidence="1" type="ORF">SteCoe_34044</name>
</gene>
<dbReference type="EMBL" id="MPUH01001323">
    <property type="protein sequence ID" value="OMJ68478.1"/>
    <property type="molecule type" value="Genomic_DNA"/>
</dbReference>
<name>A0A1R2AVD8_9CILI</name>